<evidence type="ECO:0000313" key="8">
    <source>
        <dbReference type="Proteomes" id="UP000015620"/>
    </source>
</evidence>
<keyword evidence="7" id="KW-0966">Cell projection</keyword>
<keyword evidence="7" id="KW-0969">Cilium</keyword>
<evidence type="ECO:0000256" key="5">
    <source>
        <dbReference type="ARBA" id="ARBA00023186"/>
    </source>
</evidence>
<dbReference type="EMBL" id="CP004120">
    <property type="protein sequence ID" value="AGT43348.1"/>
    <property type="molecule type" value="Genomic_DNA"/>
</dbReference>
<comment type="subcellular location">
    <subcellularLocation>
        <location evidence="1 6">Cytoplasm</location>
        <location evidence="1 6">Cytosol</location>
    </subcellularLocation>
</comment>
<dbReference type="KEGG" id="tped:TPE_0852"/>
<dbReference type="GO" id="GO:0044780">
    <property type="term" value="P:bacterial-type flagellum assembly"/>
    <property type="evidence" value="ECO:0007669"/>
    <property type="project" value="InterPro"/>
</dbReference>
<dbReference type="GO" id="GO:0005829">
    <property type="term" value="C:cytosol"/>
    <property type="evidence" value="ECO:0007669"/>
    <property type="project" value="UniProtKB-SubCell"/>
</dbReference>
<dbReference type="Proteomes" id="UP000015620">
    <property type="component" value="Chromosome"/>
</dbReference>
<dbReference type="PANTHER" id="PTHR34773">
    <property type="entry name" value="FLAGELLAR SECRETION CHAPERONE FLIS"/>
    <property type="match status" value="1"/>
</dbReference>
<dbReference type="PATRIC" id="fig|1291379.3.peg.848"/>
<dbReference type="InterPro" id="IPR036584">
    <property type="entry name" value="FliS_sf"/>
</dbReference>
<keyword evidence="8" id="KW-1185">Reference proteome</keyword>
<protein>
    <recommendedName>
        <fullName evidence="6">Flagellar secretion chaperone FliS</fullName>
    </recommendedName>
</protein>
<keyword evidence="3 6" id="KW-0963">Cytoplasm</keyword>
<dbReference type="PIRSF" id="PIRSF039090">
    <property type="entry name" value="Flis"/>
    <property type="match status" value="1"/>
</dbReference>
<dbReference type="GO" id="GO:0071973">
    <property type="term" value="P:bacterial-type flagellum-dependent cell motility"/>
    <property type="evidence" value="ECO:0007669"/>
    <property type="project" value="TreeGrafter"/>
</dbReference>
<evidence type="ECO:0000256" key="2">
    <source>
        <dbReference type="ARBA" id="ARBA00008787"/>
    </source>
</evidence>
<dbReference type="SUPFAM" id="SSF101116">
    <property type="entry name" value="Flagellar export chaperone FliS"/>
    <property type="match status" value="1"/>
</dbReference>
<name>S5ZYX6_9SPIR</name>
<evidence type="ECO:0000313" key="7">
    <source>
        <dbReference type="EMBL" id="AGT43348.1"/>
    </source>
</evidence>
<dbReference type="HOGENOM" id="CLU_080373_3_0_12"/>
<dbReference type="AlphaFoldDB" id="S5ZYX6"/>
<keyword evidence="4 6" id="KW-1005">Bacterial flagellum biogenesis</keyword>
<evidence type="ECO:0000256" key="6">
    <source>
        <dbReference type="PIRNR" id="PIRNR039090"/>
    </source>
</evidence>
<dbReference type="NCBIfam" id="TIGR00208">
    <property type="entry name" value="fliS"/>
    <property type="match status" value="1"/>
</dbReference>
<keyword evidence="7" id="KW-0282">Flagellum</keyword>
<sequence>MGMSYNSQAVAAYKEVKVKTASQGSLILMLYTEGIKQINSAIEKMRVPKIPAKDIEKINNHILKAQDIITELMASLDLEAGGEIAKNLLSIYSYFNQQLLTANLKKDYKPLLDVKTMMEELEKVWSQIISTQPAPANVSAPVGINIAG</sequence>
<evidence type="ECO:0000256" key="1">
    <source>
        <dbReference type="ARBA" id="ARBA00004514"/>
    </source>
</evidence>
<proteinExistence type="inferred from homology"/>
<dbReference type="Pfam" id="PF02561">
    <property type="entry name" value="FliS"/>
    <property type="match status" value="1"/>
</dbReference>
<accession>S5ZYX6</accession>
<dbReference type="PANTHER" id="PTHR34773:SF1">
    <property type="entry name" value="FLAGELLAR SECRETION CHAPERONE FLIS"/>
    <property type="match status" value="1"/>
</dbReference>
<organism evidence="7 8">
    <name type="scientific">Treponema pedis str. T A4</name>
    <dbReference type="NCBI Taxonomy" id="1291379"/>
    <lineage>
        <taxon>Bacteria</taxon>
        <taxon>Pseudomonadati</taxon>
        <taxon>Spirochaetota</taxon>
        <taxon>Spirochaetia</taxon>
        <taxon>Spirochaetales</taxon>
        <taxon>Treponemataceae</taxon>
        <taxon>Treponema</taxon>
    </lineage>
</organism>
<dbReference type="InterPro" id="IPR003713">
    <property type="entry name" value="FliS"/>
</dbReference>
<dbReference type="Gene3D" id="1.20.120.340">
    <property type="entry name" value="Flagellar protein FliS"/>
    <property type="match status" value="1"/>
</dbReference>
<evidence type="ECO:0000256" key="4">
    <source>
        <dbReference type="ARBA" id="ARBA00022795"/>
    </source>
</evidence>
<gene>
    <name evidence="7" type="primary">fliS</name>
    <name evidence="7" type="ORF">TPE_0852</name>
</gene>
<keyword evidence="5" id="KW-0143">Chaperone</keyword>
<comment type="similarity">
    <text evidence="2 6">Belongs to the FliS family.</text>
</comment>
<evidence type="ECO:0000256" key="3">
    <source>
        <dbReference type="ARBA" id="ARBA00022490"/>
    </source>
</evidence>
<dbReference type="STRING" id="1291379.TPE_0852"/>
<dbReference type="CDD" id="cd16098">
    <property type="entry name" value="FliS"/>
    <property type="match status" value="1"/>
</dbReference>
<reference evidence="7 8" key="1">
    <citation type="journal article" date="2013" name="PLoS ONE">
        <title>Genome-Wide Relatedness of Treponema pedis, from Gingiva and Necrotic Skin Lesions of Pigs, with the Human Oral Pathogen Treponema denticola.</title>
        <authorList>
            <person name="Svartstrom O."/>
            <person name="Mushtaq M."/>
            <person name="Pringle M."/>
            <person name="Segerman B."/>
        </authorList>
    </citation>
    <scope>NUCLEOTIDE SEQUENCE [LARGE SCALE GENOMIC DNA]</scope>
    <source>
        <strain evidence="7">T A4</strain>
    </source>
</reference>